<reference evidence="2" key="1">
    <citation type="submission" date="2023-07" db="EMBL/GenBank/DDBJ databases">
        <authorList>
            <consortium name="AG Swart"/>
            <person name="Singh M."/>
            <person name="Singh A."/>
            <person name="Seah K."/>
            <person name="Emmerich C."/>
        </authorList>
    </citation>
    <scope>NUCLEOTIDE SEQUENCE</scope>
    <source>
        <strain evidence="2">DP1</strain>
    </source>
</reference>
<comment type="caution">
    <text evidence="2">The sequence shown here is derived from an EMBL/GenBank/DDBJ whole genome shotgun (WGS) entry which is preliminary data.</text>
</comment>
<feature type="region of interest" description="Disordered" evidence="1">
    <location>
        <begin position="509"/>
        <end position="566"/>
    </location>
</feature>
<feature type="compositionally biased region" description="Pro residues" evidence="1">
    <location>
        <begin position="517"/>
        <end position="530"/>
    </location>
</feature>
<feature type="region of interest" description="Disordered" evidence="1">
    <location>
        <begin position="369"/>
        <end position="397"/>
    </location>
</feature>
<evidence type="ECO:0000313" key="2">
    <source>
        <dbReference type="EMBL" id="CAI2386254.1"/>
    </source>
</evidence>
<accession>A0AAD2D9K6</accession>
<name>A0AAD2D9K6_EUPCR</name>
<keyword evidence="3" id="KW-1185">Reference proteome</keyword>
<protein>
    <submittedName>
        <fullName evidence="2">Uncharacterized protein</fullName>
    </submittedName>
</protein>
<dbReference type="AlphaFoldDB" id="A0AAD2D9K6"/>
<feature type="compositionally biased region" description="Polar residues" evidence="1">
    <location>
        <begin position="547"/>
        <end position="557"/>
    </location>
</feature>
<dbReference type="EMBL" id="CAMPGE010028743">
    <property type="protein sequence ID" value="CAI2386254.1"/>
    <property type="molecule type" value="Genomic_DNA"/>
</dbReference>
<organism evidence="2 3">
    <name type="scientific">Euplotes crassus</name>
    <dbReference type="NCBI Taxonomy" id="5936"/>
    <lineage>
        <taxon>Eukaryota</taxon>
        <taxon>Sar</taxon>
        <taxon>Alveolata</taxon>
        <taxon>Ciliophora</taxon>
        <taxon>Intramacronucleata</taxon>
        <taxon>Spirotrichea</taxon>
        <taxon>Hypotrichia</taxon>
        <taxon>Euplotida</taxon>
        <taxon>Euplotidae</taxon>
        <taxon>Moneuplotes</taxon>
    </lineage>
</organism>
<dbReference type="Proteomes" id="UP001295684">
    <property type="component" value="Unassembled WGS sequence"/>
</dbReference>
<proteinExistence type="predicted"/>
<gene>
    <name evidence="2" type="ORF">ECRASSUSDP1_LOCUS27863</name>
</gene>
<evidence type="ECO:0000256" key="1">
    <source>
        <dbReference type="SAM" id="MobiDB-lite"/>
    </source>
</evidence>
<evidence type="ECO:0000313" key="3">
    <source>
        <dbReference type="Proteomes" id="UP001295684"/>
    </source>
</evidence>
<sequence length="646" mass="74943">MSIYSSSQKTGRHPNQEKELGFSFSYNTTSNDLNFSRKSKGILSTDAKQIKSKKSNKKNFAFVFKELQNGFKAKKQGRENHKHRKDNDKIVPKKGIMRKINYYMTPYMKDLTFKKYMDFEHSNLSVNCGYKSQSCFRKIELNRKGQRVIKNYKLNNLSPGWVNLTDFILNEKKDIFRASVNSIHQRMTKGITQVKKNDKKDNTMVDSSSSNSSSVSFRLRSVKRRSSIKKIRRIRKLKYRSKMLDPSLRLSHYHTRNIQRQTLLNLRSCSNQKLSTGDRFKSFLEKLNQNKKFHNIPILEEAKEKESSKRLIEFMRQETMKKKNLSISDPHSISSLNESDEYTPRLKVSLLKDSCEKLKNLNIRQFSPIETSTGNNHREEKDIQEVSPSPKASKNLKMLDSKITGIDKRRNARFATTNNSVNKDLCIPTWKNSGIGFQLKNMKSELGSNLEKPDQRSTKQSTYYTKMIKSPKFTRFIKITKTKSTEKESLVDKILKKDHKIQQRIRNFHERKLTEPFPAPKIPLPNPPPSSKSQQNLTSPPHPNFPQNPSKSLSSHKTPPPSNLHQIHQDFKSNLLSRFANCSALNKHLFPYKNPSKSPFSPRSQAAKFKSQYRNKATAGEFWTGGLGFKSRRFVKSVENLTMMFV</sequence>